<dbReference type="SMART" id="SM00866">
    <property type="entry name" value="UTRA"/>
    <property type="match status" value="1"/>
</dbReference>
<dbReference type="Pfam" id="PF00392">
    <property type="entry name" value="GntR"/>
    <property type="match status" value="1"/>
</dbReference>
<dbReference type="SUPFAM" id="SSF64288">
    <property type="entry name" value="Chorismate lyase-like"/>
    <property type="match status" value="1"/>
</dbReference>
<dbReference type="Proteomes" id="UP000193104">
    <property type="component" value="Unassembled WGS sequence"/>
</dbReference>
<dbReference type="InterPro" id="IPR036388">
    <property type="entry name" value="WH-like_DNA-bd_sf"/>
</dbReference>
<keyword evidence="1" id="KW-0805">Transcription regulation</keyword>
<accession>A0A1X1D9V2</accession>
<evidence type="ECO:0000256" key="1">
    <source>
        <dbReference type="ARBA" id="ARBA00023015"/>
    </source>
</evidence>
<keyword evidence="2" id="KW-0238">DNA-binding</keyword>
<dbReference type="OrthoDB" id="6504920at2"/>
<dbReference type="PROSITE" id="PS50949">
    <property type="entry name" value="HTH_GNTR"/>
    <property type="match status" value="1"/>
</dbReference>
<organism evidence="5 6">
    <name type="scientific">Pantoea wallisii</name>
    <dbReference type="NCBI Taxonomy" id="1076551"/>
    <lineage>
        <taxon>Bacteria</taxon>
        <taxon>Pseudomonadati</taxon>
        <taxon>Pseudomonadota</taxon>
        <taxon>Gammaproteobacteria</taxon>
        <taxon>Enterobacterales</taxon>
        <taxon>Erwiniaceae</taxon>
        <taxon>Pantoea</taxon>
    </lineage>
</organism>
<reference evidence="5 6" key="1">
    <citation type="journal article" date="2017" name="Antonie Van Leeuwenhoek">
        <title>Phylogenomic resolution of the bacterial genus Pantoea and its relationship with Erwinia and Tatumella.</title>
        <authorList>
            <person name="Palmer M."/>
            <person name="Steenkamp E.T."/>
            <person name="Coetzee M.P."/>
            <person name="Chan W.Y."/>
            <person name="van Zyl E."/>
            <person name="De Maayer P."/>
            <person name="Coutinho T.A."/>
            <person name="Blom J."/>
            <person name="Smits T.H."/>
            <person name="Duffy B."/>
            <person name="Venter S.N."/>
        </authorList>
    </citation>
    <scope>NUCLEOTIDE SEQUENCE [LARGE SCALE GENOMIC DNA]</scope>
    <source>
        <strain evidence="5 6">LMG 26277</strain>
    </source>
</reference>
<keyword evidence="3" id="KW-0804">Transcription</keyword>
<dbReference type="Gene3D" id="3.40.1410.10">
    <property type="entry name" value="Chorismate lyase-like"/>
    <property type="match status" value="1"/>
</dbReference>
<dbReference type="STRING" id="1076551.HA48_09250"/>
<dbReference type="SUPFAM" id="SSF46785">
    <property type="entry name" value="Winged helix' DNA-binding domain"/>
    <property type="match status" value="1"/>
</dbReference>
<dbReference type="Gene3D" id="1.10.10.10">
    <property type="entry name" value="Winged helix-like DNA-binding domain superfamily/Winged helix DNA-binding domain"/>
    <property type="match status" value="1"/>
</dbReference>
<dbReference type="InterPro" id="IPR028978">
    <property type="entry name" value="Chorismate_lyase_/UTRA_dom_sf"/>
</dbReference>
<keyword evidence="6" id="KW-1185">Reference proteome</keyword>
<dbReference type="PANTHER" id="PTHR44846">
    <property type="entry name" value="MANNOSYL-D-GLYCERATE TRANSPORT/METABOLISM SYSTEM REPRESSOR MNGR-RELATED"/>
    <property type="match status" value="1"/>
</dbReference>
<dbReference type="Pfam" id="PF07702">
    <property type="entry name" value="UTRA"/>
    <property type="match status" value="1"/>
</dbReference>
<dbReference type="GO" id="GO:0003677">
    <property type="term" value="F:DNA binding"/>
    <property type="evidence" value="ECO:0007669"/>
    <property type="project" value="UniProtKB-KW"/>
</dbReference>
<dbReference type="InterPro" id="IPR050679">
    <property type="entry name" value="Bact_HTH_transcr_reg"/>
</dbReference>
<protein>
    <submittedName>
        <fullName evidence="5">GntR family transcriptional regulator</fullName>
    </submittedName>
</protein>
<name>A0A1X1D9V2_9GAMM</name>
<dbReference type="GO" id="GO:0045892">
    <property type="term" value="P:negative regulation of DNA-templated transcription"/>
    <property type="evidence" value="ECO:0007669"/>
    <property type="project" value="TreeGrafter"/>
</dbReference>
<feature type="domain" description="HTH gntR-type" evidence="4">
    <location>
        <begin position="9"/>
        <end position="77"/>
    </location>
</feature>
<dbReference type="AlphaFoldDB" id="A0A1X1D9V2"/>
<comment type="caution">
    <text evidence="5">The sequence shown here is derived from an EMBL/GenBank/DDBJ whole genome shotgun (WGS) entry which is preliminary data.</text>
</comment>
<dbReference type="InterPro" id="IPR000524">
    <property type="entry name" value="Tscrpt_reg_HTH_GntR"/>
</dbReference>
<evidence type="ECO:0000313" key="5">
    <source>
        <dbReference type="EMBL" id="ORM73489.1"/>
    </source>
</evidence>
<evidence type="ECO:0000256" key="3">
    <source>
        <dbReference type="ARBA" id="ARBA00023163"/>
    </source>
</evidence>
<evidence type="ECO:0000313" key="6">
    <source>
        <dbReference type="Proteomes" id="UP000193104"/>
    </source>
</evidence>
<proteinExistence type="predicted"/>
<dbReference type="CDD" id="cd07377">
    <property type="entry name" value="WHTH_GntR"/>
    <property type="match status" value="1"/>
</dbReference>
<dbReference type="SMART" id="SM00345">
    <property type="entry name" value="HTH_GNTR"/>
    <property type="match status" value="1"/>
</dbReference>
<dbReference type="GO" id="GO:0003700">
    <property type="term" value="F:DNA-binding transcription factor activity"/>
    <property type="evidence" value="ECO:0007669"/>
    <property type="project" value="InterPro"/>
</dbReference>
<dbReference type="InterPro" id="IPR036390">
    <property type="entry name" value="WH_DNA-bd_sf"/>
</dbReference>
<dbReference type="PANTHER" id="PTHR44846:SF1">
    <property type="entry name" value="MANNOSYL-D-GLYCERATE TRANSPORT_METABOLISM SYSTEM REPRESSOR MNGR-RELATED"/>
    <property type="match status" value="1"/>
</dbReference>
<sequence>MVVDKASYTPLYKQLYTLICQQILAGTWRIGDRLPTQKEIARQYDVSLIVVKQAWNELVENGIIVSLRGTGSVVNAVPEGINFGHTFRGITSDLSLAQVRVENHILEIATRGARDALQDGLSLPAKNKYLFISRVRYAEGKPFNHEKIYINLSLFPDLQLRPEDVQNASLYEQLKSRYQVTIGSAVEKIDAILPSPQLCELLQINSQTPLLSVARKTFLSGSSEPFEYCRYCVISDYFGEIRYQ</sequence>
<dbReference type="EMBL" id="MLFS01000020">
    <property type="protein sequence ID" value="ORM73489.1"/>
    <property type="molecule type" value="Genomic_DNA"/>
</dbReference>
<gene>
    <name evidence="5" type="ORF">HA48_09250</name>
</gene>
<evidence type="ECO:0000259" key="4">
    <source>
        <dbReference type="PROSITE" id="PS50949"/>
    </source>
</evidence>
<dbReference type="InterPro" id="IPR011663">
    <property type="entry name" value="UTRA"/>
</dbReference>
<evidence type="ECO:0000256" key="2">
    <source>
        <dbReference type="ARBA" id="ARBA00023125"/>
    </source>
</evidence>
<dbReference type="RefSeq" id="WP_128600903.1">
    <property type="nucleotide sequence ID" value="NZ_MLFS01000020.1"/>
</dbReference>